<dbReference type="GO" id="GO:0005737">
    <property type="term" value="C:cytoplasm"/>
    <property type="evidence" value="ECO:0007669"/>
    <property type="project" value="UniProtKB-SubCell"/>
</dbReference>
<evidence type="ECO:0000256" key="2">
    <source>
        <dbReference type="ARBA" id="ARBA00009695"/>
    </source>
</evidence>
<dbReference type="HAMAP" id="MF_01114">
    <property type="entry name" value="RecX"/>
    <property type="match status" value="1"/>
</dbReference>
<dbReference type="GO" id="GO:0006282">
    <property type="term" value="P:regulation of DNA repair"/>
    <property type="evidence" value="ECO:0007669"/>
    <property type="project" value="UniProtKB-UniRule"/>
</dbReference>
<dbReference type="InterPro" id="IPR036388">
    <property type="entry name" value="WH-like_DNA-bd_sf"/>
</dbReference>
<evidence type="ECO:0000256" key="3">
    <source>
        <dbReference type="ARBA" id="ARBA00018111"/>
    </source>
</evidence>
<evidence type="ECO:0000256" key="1">
    <source>
        <dbReference type="ARBA" id="ARBA00004496"/>
    </source>
</evidence>
<dbReference type="InterPro" id="IPR003783">
    <property type="entry name" value="Regulatory_RecX"/>
</dbReference>
<dbReference type="Pfam" id="PF02631">
    <property type="entry name" value="RecX_HTH2"/>
    <property type="match status" value="1"/>
</dbReference>
<dbReference type="Proteomes" id="UP000177082">
    <property type="component" value="Unassembled WGS sequence"/>
</dbReference>
<accession>A0A1F8BFB7</accession>
<keyword evidence="4 5" id="KW-0963">Cytoplasm</keyword>
<evidence type="ECO:0000259" key="7">
    <source>
        <dbReference type="Pfam" id="PF21981"/>
    </source>
</evidence>
<comment type="function">
    <text evidence="5">Modulates RecA activity.</text>
</comment>
<feature type="domain" description="RecX third three-helical" evidence="7">
    <location>
        <begin position="109"/>
        <end position="151"/>
    </location>
</feature>
<reference evidence="8 9" key="1">
    <citation type="journal article" date="2016" name="Nat. Commun.">
        <title>Thousands of microbial genomes shed light on interconnected biogeochemical processes in an aquifer system.</title>
        <authorList>
            <person name="Anantharaman K."/>
            <person name="Brown C.T."/>
            <person name="Hug L.A."/>
            <person name="Sharon I."/>
            <person name="Castelle C.J."/>
            <person name="Probst A.J."/>
            <person name="Thomas B.C."/>
            <person name="Singh A."/>
            <person name="Wilkins M.J."/>
            <person name="Karaoz U."/>
            <person name="Brodie E.L."/>
            <person name="Williams K.H."/>
            <person name="Hubbard S.S."/>
            <person name="Banfield J.F."/>
        </authorList>
    </citation>
    <scope>NUCLEOTIDE SEQUENCE [LARGE SCALE GENOMIC DNA]</scope>
</reference>
<comment type="subcellular location">
    <subcellularLocation>
        <location evidence="1 5">Cytoplasm</location>
    </subcellularLocation>
</comment>
<evidence type="ECO:0000256" key="4">
    <source>
        <dbReference type="ARBA" id="ARBA00022490"/>
    </source>
</evidence>
<dbReference type="AlphaFoldDB" id="A0A1F8BFB7"/>
<evidence type="ECO:0000259" key="6">
    <source>
        <dbReference type="Pfam" id="PF02631"/>
    </source>
</evidence>
<dbReference type="InterPro" id="IPR053924">
    <property type="entry name" value="RecX_HTH_2nd"/>
</dbReference>
<comment type="similarity">
    <text evidence="2 5">Belongs to the RecX family.</text>
</comment>
<evidence type="ECO:0000313" key="9">
    <source>
        <dbReference type="Proteomes" id="UP000177082"/>
    </source>
</evidence>
<sequence length="158" mass="19041">MNKQTEYQNIFDKVIKFATLRPRSIKEIERYFNRKKTVKGVQKQLFNKLKSLGLVDDKEFARWWVDQRLTFRPKGERLLRNELRIKGISEDIISTVFEEKNVINEQKKIATNIMSKKVNQYNNLPMNKARKRAYSLLLRRGFDWDIAREVIDEFLDKK</sequence>
<dbReference type="EMBL" id="MGHF01000029">
    <property type="protein sequence ID" value="OGM62055.1"/>
    <property type="molecule type" value="Genomic_DNA"/>
</dbReference>
<name>A0A1F8BFB7_9BACT</name>
<dbReference type="InterPro" id="IPR053925">
    <property type="entry name" value="RecX_HTH_3rd"/>
</dbReference>
<gene>
    <name evidence="5" type="primary">recX</name>
    <name evidence="8" type="ORF">A2961_04755</name>
</gene>
<dbReference type="Pfam" id="PF21981">
    <property type="entry name" value="RecX_HTH3"/>
    <property type="match status" value="1"/>
</dbReference>
<organism evidence="8 9">
    <name type="scientific">Candidatus Woesebacteria bacterium RIFCSPLOWO2_01_FULL_39_21</name>
    <dbReference type="NCBI Taxonomy" id="1802519"/>
    <lineage>
        <taxon>Bacteria</taxon>
        <taxon>Candidatus Woeseibacteriota</taxon>
    </lineage>
</organism>
<comment type="caution">
    <text evidence="8">The sequence shown here is derived from an EMBL/GenBank/DDBJ whole genome shotgun (WGS) entry which is preliminary data.</text>
</comment>
<dbReference type="PANTHER" id="PTHR33602:SF1">
    <property type="entry name" value="REGULATORY PROTEIN RECX FAMILY PROTEIN"/>
    <property type="match status" value="1"/>
</dbReference>
<proteinExistence type="inferred from homology"/>
<feature type="domain" description="RecX second three-helical" evidence="6">
    <location>
        <begin position="56"/>
        <end position="95"/>
    </location>
</feature>
<dbReference type="Gene3D" id="1.10.10.10">
    <property type="entry name" value="Winged helix-like DNA-binding domain superfamily/Winged helix DNA-binding domain"/>
    <property type="match status" value="3"/>
</dbReference>
<dbReference type="PANTHER" id="PTHR33602">
    <property type="entry name" value="REGULATORY PROTEIN RECX FAMILY PROTEIN"/>
    <property type="match status" value="1"/>
</dbReference>
<evidence type="ECO:0000313" key="8">
    <source>
        <dbReference type="EMBL" id="OGM62055.1"/>
    </source>
</evidence>
<protein>
    <recommendedName>
        <fullName evidence="3 5">Regulatory protein RecX</fullName>
    </recommendedName>
</protein>
<evidence type="ECO:0000256" key="5">
    <source>
        <dbReference type="HAMAP-Rule" id="MF_01114"/>
    </source>
</evidence>
<dbReference type="STRING" id="1802519.A2961_04755"/>